<protein>
    <recommendedName>
        <fullName evidence="3">DUF4202 domain-containing protein</fullName>
    </recommendedName>
</protein>
<dbReference type="PANTHER" id="PTHR41729">
    <property type="entry name" value="GLUTAMYL-TRNA SYNTHETASE"/>
    <property type="match status" value="1"/>
</dbReference>
<dbReference type="InterPro" id="IPR025255">
    <property type="entry name" value="DUF4202"/>
</dbReference>
<dbReference type="STRING" id="1247726.MIM_c35300"/>
<dbReference type="eggNOG" id="COG1670">
    <property type="taxonomic scope" value="Bacteria"/>
</dbReference>
<name>W0PJ35_ADVMD</name>
<dbReference type="RefSeq" id="WP_025374286.1">
    <property type="nucleotide sequence ID" value="NZ_CP003915.1"/>
</dbReference>
<reference evidence="1 2" key="1">
    <citation type="journal article" date="2014" name="Microbiology">
        <title>Unravelling the complete genome sequence of Advenella mimigardefordensis strain DPN7T and novel insights in the catabolism of the xenobiotic polythioester precursor 3,3'-dithiodipropionate.</title>
        <authorList>
            <person name="Wubbeler J.H."/>
            <person name="Hiessl S."/>
            <person name="Schuldes J."/>
            <person name="Thurmer A."/>
            <person name="Daniel R."/>
            <person name="Steinbuchel A."/>
        </authorList>
    </citation>
    <scope>NUCLEOTIDE SEQUENCE [LARGE SCALE GENOMIC DNA]</scope>
    <source>
        <strain evidence="2">DSM 17166 / LMG 22922 / DPN7</strain>
    </source>
</reference>
<sequence length="196" mass="22279">MTSPSSLDQAYSAFDAVNKTDPNAFNWEGEAWPRELFLAEKLTEWVLKLAPNAPEPLKLAARCQHIGRWQIPRRDYPEGRIGYLTWRKALAQHHADMASGILRDLQYDEPTIERVRVIVLKRGIKQDPDVQVMENALCLVFLQYQFESFRLDNEEKIVSIIQKSLLKMDEAGRQQALTVEYSPAGLAVINAALAGL</sequence>
<dbReference type="HOGENOM" id="CLU_085403_0_0_4"/>
<keyword evidence="2" id="KW-1185">Reference proteome</keyword>
<dbReference type="Proteomes" id="UP000019095">
    <property type="component" value="Chromosome"/>
</dbReference>
<organism evidence="1 2">
    <name type="scientific">Advenella mimigardefordensis (strain DSM 17166 / LMG 22922 / DPN7)</name>
    <dbReference type="NCBI Taxonomy" id="1247726"/>
    <lineage>
        <taxon>Bacteria</taxon>
        <taxon>Pseudomonadati</taxon>
        <taxon>Pseudomonadota</taxon>
        <taxon>Betaproteobacteria</taxon>
        <taxon>Burkholderiales</taxon>
        <taxon>Alcaligenaceae</taxon>
    </lineage>
</organism>
<dbReference type="AlphaFoldDB" id="W0PJ35"/>
<evidence type="ECO:0008006" key="3">
    <source>
        <dbReference type="Google" id="ProtNLM"/>
    </source>
</evidence>
<dbReference type="EMBL" id="CP003915">
    <property type="protein sequence ID" value="AHG65590.1"/>
    <property type="molecule type" value="Genomic_DNA"/>
</dbReference>
<gene>
    <name evidence="1" type="ORF">MIM_c35300</name>
</gene>
<evidence type="ECO:0000313" key="2">
    <source>
        <dbReference type="Proteomes" id="UP000019095"/>
    </source>
</evidence>
<dbReference type="PATRIC" id="fig|1247726.3.peg.3905"/>
<evidence type="ECO:0000313" key="1">
    <source>
        <dbReference type="EMBL" id="AHG65590.1"/>
    </source>
</evidence>
<proteinExistence type="predicted"/>
<accession>W0PJ35</accession>
<dbReference type="OrthoDB" id="9799165at2"/>
<dbReference type="Pfam" id="PF13875">
    <property type="entry name" value="DUF4202"/>
    <property type="match status" value="1"/>
</dbReference>
<dbReference type="PANTHER" id="PTHR41729:SF1">
    <property type="entry name" value="GLUTAMYL-TRNA SYNTHETASE"/>
    <property type="match status" value="1"/>
</dbReference>
<dbReference type="KEGG" id="amim:MIM_c35300"/>